<evidence type="ECO:0000256" key="6">
    <source>
        <dbReference type="HAMAP-Rule" id="MF_00337"/>
    </source>
</evidence>
<dbReference type="SUPFAM" id="SSF116842">
    <property type="entry name" value="XseB-like"/>
    <property type="match status" value="1"/>
</dbReference>
<dbReference type="NCBIfam" id="NF002140">
    <property type="entry name" value="PRK00977.1-4"/>
    <property type="match status" value="1"/>
</dbReference>
<comment type="caution">
    <text evidence="7">The sequence shown here is derived from an EMBL/GenBank/DDBJ whole genome shotgun (WGS) entry which is preliminary data.</text>
</comment>
<keyword evidence="3 6" id="KW-0540">Nuclease</keyword>
<comment type="subunit">
    <text evidence="6">Heterooligomer composed of large and small subunits.</text>
</comment>
<comment type="catalytic activity">
    <reaction evidence="6">
        <text>Exonucleolytic cleavage in either 5'- to 3'- or 3'- to 5'-direction to yield nucleoside 5'-phosphates.</text>
        <dbReference type="EC" id="3.1.11.6"/>
    </reaction>
</comment>
<dbReference type="Pfam" id="PF02609">
    <property type="entry name" value="Exonuc_VII_S"/>
    <property type="match status" value="1"/>
</dbReference>
<dbReference type="GO" id="GO:0009318">
    <property type="term" value="C:exodeoxyribonuclease VII complex"/>
    <property type="evidence" value="ECO:0007669"/>
    <property type="project" value="UniProtKB-UniRule"/>
</dbReference>
<comment type="function">
    <text evidence="6">Bidirectionally degrades single-stranded DNA into large acid-insoluble oligonucleotides, which are then degraded further into small acid-soluble oligonucleotides.</text>
</comment>
<dbReference type="AlphaFoldDB" id="A0A8J6TMK7"/>
<dbReference type="EC" id="3.1.11.6" evidence="6"/>
<evidence type="ECO:0000256" key="5">
    <source>
        <dbReference type="ARBA" id="ARBA00022839"/>
    </source>
</evidence>
<evidence type="ECO:0000313" key="7">
    <source>
        <dbReference type="EMBL" id="MBC8361506.1"/>
    </source>
</evidence>
<dbReference type="PANTHER" id="PTHR34137">
    <property type="entry name" value="EXODEOXYRIBONUCLEASE 7 SMALL SUBUNIT"/>
    <property type="match status" value="1"/>
</dbReference>
<name>A0A8J6TMK7_9BACT</name>
<evidence type="ECO:0000256" key="3">
    <source>
        <dbReference type="ARBA" id="ARBA00022722"/>
    </source>
</evidence>
<comment type="subcellular location">
    <subcellularLocation>
        <location evidence="6">Cytoplasm</location>
    </subcellularLocation>
</comment>
<dbReference type="InterPro" id="IPR037004">
    <property type="entry name" value="Exonuc_VII_ssu_sf"/>
</dbReference>
<gene>
    <name evidence="6 7" type="primary">xseB</name>
    <name evidence="7" type="ORF">H8E23_08920</name>
</gene>
<dbReference type="Proteomes" id="UP000603434">
    <property type="component" value="Unassembled WGS sequence"/>
</dbReference>
<dbReference type="GO" id="GO:0006308">
    <property type="term" value="P:DNA catabolic process"/>
    <property type="evidence" value="ECO:0007669"/>
    <property type="project" value="UniProtKB-UniRule"/>
</dbReference>
<dbReference type="PANTHER" id="PTHR34137:SF1">
    <property type="entry name" value="EXODEOXYRIBONUCLEASE 7 SMALL SUBUNIT"/>
    <property type="match status" value="1"/>
</dbReference>
<proteinExistence type="inferred from homology"/>
<dbReference type="GO" id="GO:0005829">
    <property type="term" value="C:cytosol"/>
    <property type="evidence" value="ECO:0007669"/>
    <property type="project" value="TreeGrafter"/>
</dbReference>
<organism evidence="7 8">
    <name type="scientific">Candidatus Desulfatibia profunda</name>
    <dbReference type="NCBI Taxonomy" id="2841695"/>
    <lineage>
        <taxon>Bacteria</taxon>
        <taxon>Pseudomonadati</taxon>
        <taxon>Thermodesulfobacteriota</taxon>
        <taxon>Desulfobacteria</taxon>
        <taxon>Desulfobacterales</taxon>
        <taxon>Desulfobacterales incertae sedis</taxon>
        <taxon>Candidatus Desulfatibia</taxon>
    </lineage>
</organism>
<keyword evidence="2 6" id="KW-0963">Cytoplasm</keyword>
<evidence type="ECO:0000256" key="2">
    <source>
        <dbReference type="ARBA" id="ARBA00022490"/>
    </source>
</evidence>
<dbReference type="HAMAP" id="MF_00337">
    <property type="entry name" value="Exonuc_7_S"/>
    <property type="match status" value="1"/>
</dbReference>
<dbReference type="InterPro" id="IPR003761">
    <property type="entry name" value="Exonuc_VII_S"/>
</dbReference>
<dbReference type="EMBL" id="JACNJH010000135">
    <property type="protein sequence ID" value="MBC8361506.1"/>
    <property type="molecule type" value="Genomic_DNA"/>
</dbReference>
<accession>A0A8J6TMK7</accession>
<dbReference type="PIRSF" id="PIRSF006488">
    <property type="entry name" value="Exonuc_VII_S"/>
    <property type="match status" value="1"/>
</dbReference>
<dbReference type="GO" id="GO:0008855">
    <property type="term" value="F:exodeoxyribonuclease VII activity"/>
    <property type="evidence" value="ECO:0007669"/>
    <property type="project" value="UniProtKB-UniRule"/>
</dbReference>
<dbReference type="NCBIfam" id="TIGR01280">
    <property type="entry name" value="xseB"/>
    <property type="match status" value="1"/>
</dbReference>
<dbReference type="Gene3D" id="1.10.287.1040">
    <property type="entry name" value="Exonuclease VII, small subunit"/>
    <property type="match status" value="1"/>
</dbReference>
<evidence type="ECO:0000256" key="1">
    <source>
        <dbReference type="ARBA" id="ARBA00009998"/>
    </source>
</evidence>
<evidence type="ECO:0000313" key="8">
    <source>
        <dbReference type="Proteomes" id="UP000603434"/>
    </source>
</evidence>
<comment type="similarity">
    <text evidence="1 6">Belongs to the XseB family.</text>
</comment>
<reference evidence="7 8" key="1">
    <citation type="submission" date="2020-08" db="EMBL/GenBank/DDBJ databases">
        <title>Bridging the membrane lipid divide: bacteria of the FCB group superphylum have the potential to synthesize archaeal ether lipids.</title>
        <authorList>
            <person name="Villanueva L."/>
            <person name="Von Meijenfeldt F.A.B."/>
            <person name="Westbye A.B."/>
            <person name="Yadav S."/>
            <person name="Hopmans E.C."/>
            <person name="Dutilh B.E."/>
            <person name="Sinninghe Damste J.S."/>
        </authorList>
    </citation>
    <scope>NUCLEOTIDE SEQUENCE [LARGE SCALE GENOMIC DNA]</scope>
    <source>
        <strain evidence="7">NIOZ-UU30</strain>
    </source>
</reference>
<sequence length="80" mass="9291">MTKQPFEKSLKKLEQIVQELESGDLPLEKAIDKFEEGVKLSKICSRILDETEKRITILMQDAEGNTFEKPFMSENDKKDE</sequence>
<keyword evidence="4 6" id="KW-0378">Hydrolase</keyword>
<keyword evidence="5 6" id="KW-0269">Exonuclease</keyword>
<protein>
    <recommendedName>
        <fullName evidence="6">Exodeoxyribonuclease 7 small subunit</fullName>
        <ecNumber evidence="6">3.1.11.6</ecNumber>
    </recommendedName>
    <alternativeName>
        <fullName evidence="6">Exodeoxyribonuclease VII small subunit</fullName>
        <shortName evidence="6">Exonuclease VII small subunit</shortName>
    </alternativeName>
</protein>
<evidence type="ECO:0000256" key="4">
    <source>
        <dbReference type="ARBA" id="ARBA00022801"/>
    </source>
</evidence>